<dbReference type="AlphaFoldDB" id="A0A3P1T403"/>
<evidence type="ECO:0000313" key="2">
    <source>
        <dbReference type="EMBL" id="RRD03885.1"/>
    </source>
</evidence>
<organism evidence="2 3">
    <name type="scientific">Arachnia propionica</name>
    <dbReference type="NCBI Taxonomy" id="1750"/>
    <lineage>
        <taxon>Bacteria</taxon>
        <taxon>Bacillati</taxon>
        <taxon>Actinomycetota</taxon>
        <taxon>Actinomycetes</taxon>
        <taxon>Propionibacteriales</taxon>
        <taxon>Propionibacteriaceae</taxon>
        <taxon>Arachnia</taxon>
    </lineage>
</organism>
<proteinExistence type="predicted"/>
<name>A0A3P1T403_9ACTN</name>
<evidence type="ECO:0000313" key="3">
    <source>
        <dbReference type="Proteomes" id="UP000280819"/>
    </source>
</evidence>
<dbReference type="Proteomes" id="UP000280819">
    <property type="component" value="Unassembled WGS sequence"/>
</dbReference>
<sequence>MRGVMLLSEAIAVARSELVKATDATIPRYIRCLVWQALLQDPGTPASRSRIARLEGACVRHVQPIWDAAHPGDPAVEQRLQLAEDLLEGRVVLPAEDPRLDLEAFIEWVTSHHGGEYDSATAPALFVLDAAQRALITAGWAARGHGARSFLDCPEGYLDADDDPWSTAADHACACAVGGAPWEEPARVDLAARRRFWTWWLDVAVPRAAHP</sequence>
<dbReference type="Pfam" id="PF14423">
    <property type="entry name" value="Imm5"/>
    <property type="match status" value="1"/>
</dbReference>
<dbReference type="InterPro" id="IPR025675">
    <property type="entry name" value="Imm5"/>
</dbReference>
<accession>A0A3P1T403</accession>
<dbReference type="EMBL" id="RQZG01000015">
    <property type="protein sequence ID" value="RRD03885.1"/>
    <property type="molecule type" value="Genomic_DNA"/>
</dbReference>
<evidence type="ECO:0000259" key="1">
    <source>
        <dbReference type="Pfam" id="PF14423"/>
    </source>
</evidence>
<comment type="caution">
    <text evidence="2">The sequence shown here is derived from an EMBL/GenBank/DDBJ whole genome shotgun (WGS) entry which is preliminary data.</text>
</comment>
<protein>
    <recommendedName>
        <fullName evidence="1">Immunity protein Imm5 domain-containing protein</fullName>
    </recommendedName>
</protein>
<gene>
    <name evidence="2" type="ORF">EII34_11905</name>
</gene>
<reference evidence="2 3" key="1">
    <citation type="submission" date="2018-11" db="EMBL/GenBank/DDBJ databases">
        <title>Genomes From Bacteria Associated with the Canine Oral Cavity: a Test Case for Automated Genome-Based Taxonomic Assignment.</title>
        <authorList>
            <person name="Coil D.A."/>
            <person name="Jospin G."/>
            <person name="Darling A.E."/>
            <person name="Wallis C."/>
            <person name="Davis I.J."/>
            <person name="Harris S."/>
            <person name="Eisen J.A."/>
            <person name="Holcombe L.J."/>
            <person name="O'Flynn C."/>
        </authorList>
    </citation>
    <scope>NUCLEOTIDE SEQUENCE [LARGE SCALE GENOMIC DNA]</scope>
    <source>
        <strain evidence="2 3">OH887_COT-365</strain>
    </source>
</reference>
<dbReference type="OrthoDB" id="9129781at2"/>
<feature type="domain" description="Immunity protein Imm5" evidence="1">
    <location>
        <begin position="14"/>
        <end position="206"/>
    </location>
</feature>